<dbReference type="PANTHER" id="PTHR38106">
    <property type="entry name" value="RNA CHAPERONE PROQ"/>
    <property type="match status" value="1"/>
</dbReference>
<feature type="domain" description="ProQ/FinO" evidence="5">
    <location>
        <begin position="47"/>
        <end position="156"/>
    </location>
</feature>
<dbReference type="PANTHER" id="PTHR38106:SF1">
    <property type="entry name" value="RNA CHAPERONE PROQ"/>
    <property type="match status" value="1"/>
</dbReference>
<evidence type="ECO:0000256" key="4">
    <source>
        <dbReference type="SAM" id="MobiDB-lite"/>
    </source>
</evidence>
<dbReference type="RefSeq" id="WP_020581104.1">
    <property type="nucleotide sequence ID" value="NZ_JOJP01000001.1"/>
</dbReference>
<keyword evidence="3" id="KW-0143">Chaperone</keyword>
<evidence type="ECO:0000259" key="5">
    <source>
        <dbReference type="SMART" id="SM00945"/>
    </source>
</evidence>
<dbReference type="GO" id="GO:0005829">
    <property type="term" value="C:cytosol"/>
    <property type="evidence" value="ECO:0007669"/>
    <property type="project" value="TreeGrafter"/>
</dbReference>
<dbReference type="InterPro" id="IPR023529">
    <property type="entry name" value="ProQ"/>
</dbReference>
<comment type="caution">
    <text evidence="6">The sequence shown here is derived from an EMBL/GenBank/DDBJ whole genome shotgun (WGS) entry which is preliminary data.</text>
</comment>
<dbReference type="eggNOG" id="COG3109">
    <property type="taxonomic scope" value="Bacteria"/>
</dbReference>
<keyword evidence="1" id="KW-0963">Cytoplasm</keyword>
<dbReference type="Pfam" id="PF04352">
    <property type="entry name" value="ProQ"/>
    <property type="match status" value="1"/>
</dbReference>
<proteinExistence type="predicted"/>
<evidence type="ECO:0000313" key="7">
    <source>
        <dbReference type="Proteomes" id="UP000027997"/>
    </source>
</evidence>
<evidence type="ECO:0000256" key="1">
    <source>
        <dbReference type="ARBA" id="ARBA00022490"/>
    </source>
</evidence>
<dbReference type="InterPro" id="IPR036442">
    <property type="entry name" value="ProQ/FinO_sf"/>
</dbReference>
<dbReference type="Gene3D" id="1.10.1710.10">
    <property type="entry name" value="ProQ/FinO domain"/>
    <property type="match status" value="1"/>
</dbReference>
<evidence type="ECO:0000313" key="6">
    <source>
        <dbReference type="EMBL" id="KEI70337.1"/>
    </source>
</evidence>
<dbReference type="GO" id="GO:0034057">
    <property type="term" value="F:RNA strand-exchange activity"/>
    <property type="evidence" value="ECO:0007669"/>
    <property type="project" value="InterPro"/>
</dbReference>
<gene>
    <name evidence="6" type="ORF">GV64_05985</name>
</gene>
<accession>A0A081K861</accession>
<sequence length="170" mass="19350">MTAEKSNISDQSIQEQEKQLAPEQDGSVMSNELPEEARKILERLHNRPESDVMNSEALRLVRILWPNAFNVSDPRPLKIGIHKEMAEANLLPAHIIPVALRFFTSMERYLEKVKPGANRINLQGQAAGKVKLREAVDAEIKLYTQSSDFITTRDRVIIKKIRLLSVNKQP</sequence>
<name>A0A081K861_9GAMM</name>
<evidence type="ECO:0000256" key="2">
    <source>
        <dbReference type="ARBA" id="ARBA00022884"/>
    </source>
</evidence>
<organism evidence="6 7">
    <name type="scientific">Endozoicomonas elysicola</name>
    <dbReference type="NCBI Taxonomy" id="305900"/>
    <lineage>
        <taxon>Bacteria</taxon>
        <taxon>Pseudomonadati</taxon>
        <taxon>Pseudomonadota</taxon>
        <taxon>Gammaproteobacteria</taxon>
        <taxon>Oceanospirillales</taxon>
        <taxon>Endozoicomonadaceae</taxon>
        <taxon>Endozoicomonas</taxon>
    </lineage>
</organism>
<dbReference type="Proteomes" id="UP000027997">
    <property type="component" value="Unassembled WGS sequence"/>
</dbReference>
<reference evidence="6 7" key="1">
    <citation type="submission" date="2014-06" db="EMBL/GenBank/DDBJ databases">
        <title>Whole Genome Sequences of Three Symbiotic Endozoicomonas Bacteria.</title>
        <authorList>
            <person name="Neave M.J."/>
            <person name="Apprill A."/>
            <person name="Voolstra C.R."/>
        </authorList>
    </citation>
    <scope>NUCLEOTIDE SEQUENCE [LARGE SCALE GENOMIC DNA]</scope>
    <source>
        <strain evidence="6 7">DSM 22380</strain>
    </source>
</reference>
<dbReference type="SMART" id="SM00945">
    <property type="entry name" value="ProQ"/>
    <property type="match status" value="1"/>
</dbReference>
<feature type="region of interest" description="Disordered" evidence="4">
    <location>
        <begin position="1"/>
        <end position="34"/>
    </location>
</feature>
<dbReference type="EMBL" id="JOJP01000001">
    <property type="protein sequence ID" value="KEI70337.1"/>
    <property type="molecule type" value="Genomic_DNA"/>
</dbReference>
<dbReference type="AlphaFoldDB" id="A0A081K861"/>
<dbReference type="GO" id="GO:0033592">
    <property type="term" value="F:RNA strand annealing activity"/>
    <property type="evidence" value="ECO:0007669"/>
    <property type="project" value="InterPro"/>
</dbReference>
<keyword evidence="7" id="KW-1185">Reference proteome</keyword>
<dbReference type="STRING" id="305900.GV64_05985"/>
<protein>
    <recommendedName>
        <fullName evidence="5">ProQ/FinO domain-containing protein</fullName>
    </recommendedName>
</protein>
<feature type="compositionally biased region" description="Polar residues" evidence="4">
    <location>
        <begin position="1"/>
        <end position="14"/>
    </location>
</feature>
<dbReference type="InterPro" id="IPR016103">
    <property type="entry name" value="ProQ/FinO"/>
</dbReference>
<dbReference type="GO" id="GO:0010608">
    <property type="term" value="P:post-transcriptional regulation of gene expression"/>
    <property type="evidence" value="ECO:0007669"/>
    <property type="project" value="InterPro"/>
</dbReference>
<evidence type="ECO:0000256" key="3">
    <source>
        <dbReference type="ARBA" id="ARBA00023186"/>
    </source>
</evidence>
<dbReference type="SUPFAM" id="SSF48657">
    <property type="entry name" value="FinO-like"/>
    <property type="match status" value="1"/>
</dbReference>
<keyword evidence="2" id="KW-0694">RNA-binding</keyword>